<keyword evidence="8" id="KW-1185">Reference proteome</keyword>
<accession>H0VVG5</accession>
<dbReference type="PANTHER" id="PTHR23121:SF9">
    <property type="entry name" value="SODIUM-DEPENDENT GLUCOSE TRANSPORTER 1"/>
    <property type="match status" value="1"/>
</dbReference>
<comment type="subcellular location">
    <subcellularLocation>
        <location evidence="1">Membrane</location>
        <topology evidence="1">Multi-pass membrane protein</topology>
    </subcellularLocation>
</comment>
<keyword evidence="4 6" id="KW-1133">Transmembrane helix</keyword>
<name>H0VVG5_CAVPO</name>
<dbReference type="AlphaFoldDB" id="H0VVG5"/>
<dbReference type="EMBL" id="AAKN02043629">
    <property type="status" value="NOT_ANNOTATED_CDS"/>
    <property type="molecule type" value="Genomic_DNA"/>
</dbReference>
<proteinExistence type="inferred from homology"/>
<feature type="transmembrane region" description="Helical" evidence="6">
    <location>
        <begin position="46"/>
        <end position="64"/>
    </location>
</feature>
<comment type="similarity">
    <text evidence="2">Belongs to the major facilitator superfamily.</text>
</comment>
<evidence type="ECO:0000256" key="2">
    <source>
        <dbReference type="ARBA" id="ARBA00008335"/>
    </source>
</evidence>
<organism evidence="7 8">
    <name type="scientific">Cavia porcellus</name>
    <name type="common">Guinea pig</name>
    <dbReference type="NCBI Taxonomy" id="10141"/>
    <lineage>
        <taxon>Eukaryota</taxon>
        <taxon>Metazoa</taxon>
        <taxon>Chordata</taxon>
        <taxon>Craniata</taxon>
        <taxon>Vertebrata</taxon>
        <taxon>Euteleostomi</taxon>
        <taxon>Mammalia</taxon>
        <taxon>Eutheria</taxon>
        <taxon>Euarchontoglires</taxon>
        <taxon>Glires</taxon>
        <taxon>Rodentia</taxon>
        <taxon>Hystricomorpha</taxon>
        <taxon>Caviidae</taxon>
        <taxon>Cavia</taxon>
    </lineage>
</organism>
<evidence type="ECO:0000256" key="6">
    <source>
        <dbReference type="SAM" id="Phobius"/>
    </source>
</evidence>
<dbReference type="Bgee" id="ENSCPOG00000001776">
    <property type="expression patterns" value="Expressed in adult mammalian kidney and 1 other cell type or tissue"/>
</dbReference>
<protein>
    <submittedName>
        <fullName evidence="7">Uncharacterized protein</fullName>
    </submittedName>
</protein>
<dbReference type="GO" id="GO:0016020">
    <property type="term" value="C:membrane"/>
    <property type="evidence" value="ECO:0007669"/>
    <property type="project" value="UniProtKB-SubCell"/>
</dbReference>
<feature type="transmembrane region" description="Helical" evidence="6">
    <location>
        <begin position="70"/>
        <end position="98"/>
    </location>
</feature>
<dbReference type="SUPFAM" id="SSF103473">
    <property type="entry name" value="MFS general substrate transporter"/>
    <property type="match status" value="1"/>
</dbReference>
<keyword evidence="3 6" id="KW-0812">Transmembrane</keyword>
<dbReference type="Ensembl" id="ENSCPOT00000027178.2">
    <property type="protein sequence ID" value="ENSCPOP00000014691.2"/>
    <property type="gene ID" value="ENSCPOG00000001776.4"/>
</dbReference>
<dbReference type="HOGENOM" id="CLU_145498_0_0_1"/>
<dbReference type="VEuPathDB" id="HostDB:ENSCPOG00000001776"/>
<evidence type="ECO:0000256" key="5">
    <source>
        <dbReference type="ARBA" id="ARBA00023136"/>
    </source>
</evidence>
<evidence type="ECO:0000313" key="8">
    <source>
        <dbReference type="Proteomes" id="UP000005447"/>
    </source>
</evidence>
<evidence type="ECO:0000313" key="7">
    <source>
        <dbReference type="Ensembl" id="ENSCPOP00000014691.2"/>
    </source>
</evidence>
<sequence>TEFGGAGTPAAAQRLLQGLIAAVLGPTFQDLARNVNQNMSSLSEIFVGRALGYLGGCAIGGVLFDRMNHFLLLGLSMLASSIAQYLIPLCKTAALLIVMM</sequence>
<dbReference type="PANTHER" id="PTHR23121">
    <property type="entry name" value="SODIUM-DEPENDENT GLUCOSE TRANSPORTER 1"/>
    <property type="match status" value="1"/>
</dbReference>
<gene>
    <name evidence="7" type="primary">LOC100718474</name>
</gene>
<dbReference type="Proteomes" id="UP000005447">
    <property type="component" value="Unassembled WGS sequence"/>
</dbReference>
<evidence type="ECO:0000256" key="1">
    <source>
        <dbReference type="ARBA" id="ARBA00004141"/>
    </source>
</evidence>
<reference evidence="7" key="3">
    <citation type="submission" date="2025-09" db="UniProtKB">
        <authorList>
            <consortium name="Ensembl"/>
        </authorList>
    </citation>
    <scope>IDENTIFICATION</scope>
    <source>
        <strain evidence="7">2N</strain>
    </source>
</reference>
<keyword evidence="5 6" id="KW-0472">Membrane</keyword>
<evidence type="ECO:0000256" key="4">
    <source>
        <dbReference type="ARBA" id="ARBA00022989"/>
    </source>
</evidence>
<dbReference type="GeneTree" id="ENSGT00530000063320"/>
<reference evidence="8" key="1">
    <citation type="journal article" date="2011" name="Nature">
        <title>A high-resolution map of human evolutionary constraint using 29 mammals.</title>
        <authorList>
            <person name="Lindblad-Toh K."/>
            <person name="Garber M."/>
            <person name="Zuk O."/>
            <person name="Lin M.F."/>
            <person name="Parker B.J."/>
            <person name="Washietl S."/>
            <person name="Kheradpour P."/>
            <person name="Ernst J."/>
            <person name="Jordan G."/>
            <person name="Mauceli E."/>
            <person name="Ward L.D."/>
            <person name="Lowe C.B."/>
            <person name="Holloway A.K."/>
            <person name="Clamp M."/>
            <person name="Gnerre S."/>
            <person name="Alfoldi J."/>
            <person name="Beal K."/>
            <person name="Chang J."/>
            <person name="Clawson H."/>
            <person name="Cuff J."/>
            <person name="Di Palma F."/>
            <person name="Fitzgerald S."/>
            <person name="Flicek P."/>
            <person name="Guttman M."/>
            <person name="Hubisz M.J."/>
            <person name="Jaffe D.B."/>
            <person name="Jungreis I."/>
            <person name="Kent W.J."/>
            <person name="Kostka D."/>
            <person name="Lara M."/>
            <person name="Martins A.L."/>
            <person name="Massingham T."/>
            <person name="Moltke I."/>
            <person name="Raney B.J."/>
            <person name="Rasmussen M.D."/>
            <person name="Robinson J."/>
            <person name="Stark A."/>
            <person name="Vilella A.J."/>
            <person name="Wen J."/>
            <person name="Xie X."/>
            <person name="Zody M.C."/>
            <person name="Baldwin J."/>
            <person name="Bloom T."/>
            <person name="Chin C.W."/>
            <person name="Heiman D."/>
            <person name="Nicol R."/>
            <person name="Nusbaum C."/>
            <person name="Young S."/>
            <person name="Wilkinson J."/>
            <person name="Worley K.C."/>
            <person name="Kovar C.L."/>
            <person name="Muzny D.M."/>
            <person name="Gibbs R.A."/>
            <person name="Cree A."/>
            <person name="Dihn H.H."/>
            <person name="Fowler G."/>
            <person name="Jhangiani S."/>
            <person name="Joshi V."/>
            <person name="Lee S."/>
            <person name="Lewis L.R."/>
            <person name="Nazareth L.V."/>
            <person name="Okwuonu G."/>
            <person name="Santibanez J."/>
            <person name="Warren W.C."/>
            <person name="Mardis E.R."/>
            <person name="Weinstock G.M."/>
            <person name="Wilson R.K."/>
            <person name="Delehaunty K."/>
            <person name="Dooling D."/>
            <person name="Fronik C."/>
            <person name="Fulton L."/>
            <person name="Fulton B."/>
            <person name="Graves T."/>
            <person name="Minx P."/>
            <person name="Sodergren E."/>
            <person name="Birney E."/>
            <person name="Margulies E.H."/>
            <person name="Herrero J."/>
            <person name="Green E.D."/>
            <person name="Haussler D."/>
            <person name="Siepel A."/>
            <person name="Goldman N."/>
            <person name="Pollard K.S."/>
            <person name="Pedersen J.S."/>
            <person name="Lander E.S."/>
            <person name="Kellis M."/>
        </authorList>
    </citation>
    <scope>NUCLEOTIDE SEQUENCE [LARGE SCALE GENOMIC DNA]</scope>
    <source>
        <strain evidence="8">2N</strain>
    </source>
</reference>
<dbReference type="InterPro" id="IPR036259">
    <property type="entry name" value="MFS_trans_sf"/>
</dbReference>
<evidence type="ECO:0000256" key="3">
    <source>
        <dbReference type="ARBA" id="ARBA00022692"/>
    </source>
</evidence>
<reference evidence="7" key="2">
    <citation type="submission" date="2025-08" db="UniProtKB">
        <authorList>
            <consortium name="Ensembl"/>
        </authorList>
    </citation>
    <scope>IDENTIFICATION</scope>
    <source>
        <strain evidence="7">2N</strain>
    </source>
</reference>